<evidence type="ECO:0000313" key="5">
    <source>
        <dbReference type="Proteomes" id="UP000032287"/>
    </source>
</evidence>
<evidence type="ECO:0000313" key="4">
    <source>
        <dbReference type="EMBL" id="KIU19577.1"/>
    </source>
</evidence>
<dbReference type="InterPro" id="IPR047141">
    <property type="entry name" value="Stealth"/>
</dbReference>
<reference evidence="4 5" key="1">
    <citation type="journal article" date="2015" name="Microbiology (Mosc.)">
        <title>Genomics of the Weissella cibaria species with an examination of its metabolic traits.</title>
        <authorList>
            <person name="Lynch K.M."/>
            <person name="Lucid A."/>
            <person name="Arendt E.K."/>
            <person name="Sleator R.D."/>
            <person name="Lucey B."/>
            <person name="Coffey A."/>
        </authorList>
    </citation>
    <scope>NUCLEOTIDE SEQUENCE [LARGE SCALE GENOMIC DNA]</scope>
    <source>
        <strain evidence="4 5">MG1</strain>
    </source>
</reference>
<dbReference type="InterPro" id="IPR031358">
    <property type="entry name" value="Stealth_CR1"/>
</dbReference>
<dbReference type="EMBL" id="JWHU01000034">
    <property type="protein sequence ID" value="KIU19577.1"/>
    <property type="molecule type" value="Genomic_DNA"/>
</dbReference>
<dbReference type="GO" id="GO:0000271">
    <property type="term" value="P:polysaccharide biosynthetic process"/>
    <property type="evidence" value="ECO:0007669"/>
    <property type="project" value="UniProtKB-KW"/>
</dbReference>
<protein>
    <submittedName>
        <fullName evidence="4">SacB_1 protein</fullName>
        <ecNumber evidence="4">2.7.-.-</ecNumber>
    </submittedName>
</protein>
<comment type="similarity">
    <text evidence="1">Belongs to the stealth family.</text>
</comment>
<dbReference type="InterPro" id="IPR021520">
    <property type="entry name" value="Stealth_CR2"/>
</dbReference>
<sequence>MKQLTKMPIDIVIPWVDGSDLAWQQRRSQHVSLPEHEAADQRYRDFGTLKYLLRSIAQYAPWVNKIYLVTDQQRPSFIKDSKRLVVVDHTSFIPNEYLPTYNSNVIELHCWRIPGLNEHFILLNDDFLFTNPVWPSDFFTADGEKVVDMTSQFLLMPRDDFAHTAVNNMTLINREFSKREWLFTNWAAAFSLRNGVRIGLLSSLLSILPYFTRFYDHHLAIPFLKSSFMNGYSLYEREVTKMALTNKQRQVTDISVWLMRYYQILTGCVKPRSYKFGRYLEIQDVDAVKRLFRSRVKITKMVVLNDTVTTLAQETAALATMKILERRFANKSNYEK</sequence>
<keyword evidence="5" id="KW-1185">Reference proteome</keyword>
<keyword evidence="2 4" id="KW-0808">Transferase</keyword>
<dbReference type="Proteomes" id="UP000032287">
    <property type="component" value="Unassembled WGS sequence"/>
</dbReference>
<proteinExistence type="inferred from homology"/>
<keyword evidence="3" id="KW-0270">Exopolysaccharide synthesis</keyword>
<accession>A0A0D1JTQ9</accession>
<dbReference type="KEGG" id="wcb:AO080_08885"/>
<dbReference type="RefSeq" id="WP_043707442.1">
    <property type="nucleotide sequence ID" value="NZ_CP012873.1"/>
</dbReference>
<gene>
    <name evidence="4" type="primary">sacB_1</name>
    <name evidence="4" type="ORF">QX99_01593</name>
</gene>
<dbReference type="PATRIC" id="fig|137591.25.peg.1565"/>
<dbReference type="eggNOG" id="COG0438">
    <property type="taxonomic scope" value="Bacteria"/>
</dbReference>
<dbReference type="AlphaFoldDB" id="A0A0D1JTQ9"/>
<dbReference type="OrthoDB" id="9776077at2"/>
<name>A0A0D1JTQ9_9LACO</name>
<dbReference type="Pfam" id="PF17101">
    <property type="entry name" value="Stealth_CR1"/>
    <property type="match status" value="1"/>
</dbReference>
<organism evidence="4 5">
    <name type="scientific">Weissella cibaria</name>
    <dbReference type="NCBI Taxonomy" id="137591"/>
    <lineage>
        <taxon>Bacteria</taxon>
        <taxon>Bacillati</taxon>
        <taxon>Bacillota</taxon>
        <taxon>Bacilli</taxon>
        <taxon>Lactobacillales</taxon>
        <taxon>Lactobacillaceae</taxon>
        <taxon>Weissella</taxon>
    </lineage>
</organism>
<evidence type="ECO:0000256" key="3">
    <source>
        <dbReference type="ARBA" id="ARBA00023169"/>
    </source>
</evidence>
<dbReference type="PANTHER" id="PTHR24045:SF0">
    <property type="entry name" value="N-ACETYLGLUCOSAMINE-1-PHOSPHOTRANSFERASE SUBUNITS ALPHA_BETA"/>
    <property type="match status" value="1"/>
</dbReference>
<dbReference type="STRING" id="137591.AO080_08885"/>
<dbReference type="PANTHER" id="PTHR24045">
    <property type="match status" value="1"/>
</dbReference>
<evidence type="ECO:0000256" key="1">
    <source>
        <dbReference type="ARBA" id="ARBA00007583"/>
    </source>
</evidence>
<dbReference type="GO" id="GO:0016772">
    <property type="term" value="F:transferase activity, transferring phosphorus-containing groups"/>
    <property type="evidence" value="ECO:0007669"/>
    <property type="project" value="InterPro"/>
</dbReference>
<evidence type="ECO:0000256" key="2">
    <source>
        <dbReference type="ARBA" id="ARBA00022679"/>
    </source>
</evidence>
<dbReference type="Pfam" id="PF11380">
    <property type="entry name" value="Stealth_CR2"/>
    <property type="match status" value="1"/>
</dbReference>
<dbReference type="EC" id="2.7.-.-" evidence="4"/>
<comment type="caution">
    <text evidence="4">The sequence shown here is derived from an EMBL/GenBank/DDBJ whole genome shotgun (WGS) entry which is preliminary data.</text>
</comment>